<dbReference type="EMBL" id="BMNI01000001">
    <property type="protein sequence ID" value="GGO85132.1"/>
    <property type="molecule type" value="Genomic_DNA"/>
</dbReference>
<reference evidence="2" key="1">
    <citation type="journal article" date="2019" name="Int. J. Syst. Evol. Microbiol.">
        <title>The Global Catalogue of Microorganisms (GCM) 10K type strain sequencing project: providing services to taxonomists for standard genome sequencing and annotation.</title>
        <authorList>
            <consortium name="The Broad Institute Genomics Platform"/>
            <consortium name="The Broad Institute Genome Sequencing Center for Infectious Disease"/>
            <person name="Wu L."/>
            <person name="Ma J."/>
        </authorList>
    </citation>
    <scope>NUCLEOTIDE SEQUENCE [LARGE SCALE GENOMIC DNA]</scope>
    <source>
        <strain evidence="2">CGMCC 4.7371</strain>
    </source>
</reference>
<name>A0ABQ2N813_9ACTN</name>
<gene>
    <name evidence="1" type="ORF">GCM10011584_04340</name>
</gene>
<organism evidence="1 2">
    <name type="scientific">Nocardioides phosphati</name>
    <dbReference type="NCBI Taxonomy" id="1867775"/>
    <lineage>
        <taxon>Bacteria</taxon>
        <taxon>Bacillati</taxon>
        <taxon>Actinomycetota</taxon>
        <taxon>Actinomycetes</taxon>
        <taxon>Propionibacteriales</taxon>
        <taxon>Nocardioidaceae</taxon>
        <taxon>Nocardioides</taxon>
    </lineage>
</organism>
<sequence>MDHTRSRTTPTEWNHPVHTLTADDTWDRLGSIAQLLHQAATRVWEGAEPDSPLQSLGLGVYLLQAQASSLLPENYQLPDVDQEDLEGQSALQLLTAAEELTRPLPAHRPDLVNSSQLVVDLCDLIREARDLGC</sequence>
<evidence type="ECO:0000313" key="1">
    <source>
        <dbReference type="EMBL" id="GGO85132.1"/>
    </source>
</evidence>
<keyword evidence="2" id="KW-1185">Reference proteome</keyword>
<protein>
    <submittedName>
        <fullName evidence="1">Uncharacterized protein</fullName>
    </submittedName>
</protein>
<accession>A0ABQ2N813</accession>
<comment type="caution">
    <text evidence="1">The sequence shown here is derived from an EMBL/GenBank/DDBJ whole genome shotgun (WGS) entry which is preliminary data.</text>
</comment>
<proteinExistence type="predicted"/>
<evidence type="ECO:0000313" key="2">
    <source>
        <dbReference type="Proteomes" id="UP000655410"/>
    </source>
</evidence>
<dbReference type="Proteomes" id="UP000655410">
    <property type="component" value="Unassembled WGS sequence"/>
</dbReference>